<organism evidence="5 6">
    <name type="scientific">Companilactobacillus nantensis DSM 16982</name>
    <dbReference type="NCBI Taxonomy" id="1423774"/>
    <lineage>
        <taxon>Bacteria</taxon>
        <taxon>Bacillati</taxon>
        <taxon>Bacillota</taxon>
        <taxon>Bacilli</taxon>
        <taxon>Lactobacillales</taxon>
        <taxon>Lactobacillaceae</taxon>
        <taxon>Companilactobacillus</taxon>
    </lineage>
</organism>
<dbReference type="PATRIC" id="fig|1423774.3.peg.2693"/>
<evidence type="ECO:0000313" key="6">
    <source>
        <dbReference type="Proteomes" id="UP000051302"/>
    </source>
</evidence>
<accession>A0A0R1WIE6</accession>
<dbReference type="InterPro" id="IPR036390">
    <property type="entry name" value="WH_DNA-bd_sf"/>
</dbReference>
<evidence type="ECO:0000313" key="5">
    <source>
        <dbReference type="EMBL" id="KRM17607.1"/>
    </source>
</evidence>
<comment type="similarity">
    <text evidence="1">Belongs to the LysR transcriptional regulatory family.</text>
</comment>
<evidence type="ECO:0000256" key="2">
    <source>
        <dbReference type="ARBA" id="ARBA00023015"/>
    </source>
</evidence>
<dbReference type="PANTHER" id="PTHR30126">
    <property type="entry name" value="HTH-TYPE TRANSCRIPTIONAL REGULATOR"/>
    <property type="match status" value="1"/>
</dbReference>
<dbReference type="Pfam" id="PF00126">
    <property type="entry name" value="HTH_1"/>
    <property type="match status" value="1"/>
</dbReference>
<dbReference type="InterPro" id="IPR036388">
    <property type="entry name" value="WH-like_DNA-bd_sf"/>
</dbReference>
<dbReference type="GO" id="GO:0000976">
    <property type="term" value="F:transcription cis-regulatory region binding"/>
    <property type="evidence" value="ECO:0007669"/>
    <property type="project" value="TreeGrafter"/>
</dbReference>
<feature type="domain" description="HTH lysR-type" evidence="4">
    <location>
        <begin position="1"/>
        <end position="58"/>
    </location>
</feature>
<dbReference type="AlphaFoldDB" id="A0A0R1WIE6"/>
<keyword evidence="2" id="KW-0805">Transcription regulation</keyword>
<comment type="caution">
    <text evidence="5">The sequence shown here is derived from an EMBL/GenBank/DDBJ whole genome shotgun (WGS) entry which is preliminary data.</text>
</comment>
<reference evidence="5 6" key="1">
    <citation type="journal article" date="2015" name="Genome Announc.">
        <title>Expanding the biotechnology potential of lactobacilli through comparative genomics of 213 strains and associated genera.</title>
        <authorList>
            <person name="Sun Z."/>
            <person name="Harris H.M."/>
            <person name="McCann A."/>
            <person name="Guo C."/>
            <person name="Argimon S."/>
            <person name="Zhang W."/>
            <person name="Yang X."/>
            <person name="Jeffery I.B."/>
            <person name="Cooney J.C."/>
            <person name="Kagawa T.F."/>
            <person name="Liu W."/>
            <person name="Song Y."/>
            <person name="Salvetti E."/>
            <person name="Wrobel A."/>
            <person name="Rasinkangas P."/>
            <person name="Parkhill J."/>
            <person name="Rea M.C."/>
            <person name="O'Sullivan O."/>
            <person name="Ritari J."/>
            <person name="Douillard F.P."/>
            <person name="Paul Ross R."/>
            <person name="Yang R."/>
            <person name="Briner A.E."/>
            <person name="Felis G.E."/>
            <person name="de Vos W.M."/>
            <person name="Barrangou R."/>
            <person name="Klaenhammer T.R."/>
            <person name="Caufield P.W."/>
            <person name="Cui Y."/>
            <person name="Zhang H."/>
            <person name="O'Toole P.W."/>
        </authorList>
    </citation>
    <scope>NUCLEOTIDE SEQUENCE [LARGE SCALE GENOMIC DNA]</scope>
    <source>
        <strain evidence="5 6">DSM 16982</strain>
    </source>
</reference>
<dbReference type="Proteomes" id="UP000051302">
    <property type="component" value="Unassembled WGS sequence"/>
</dbReference>
<dbReference type="Gene3D" id="1.10.10.10">
    <property type="entry name" value="Winged helix-like DNA-binding domain superfamily/Winged helix DNA-binding domain"/>
    <property type="match status" value="1"/>
</dbReference>
<gene>
    <name evidence="5" type="ORF">FD31_GL002592</name>
</gene>
<proteinExistence type="inferred from homology"/>
<name>A0A0R1WIE6_9LACO</name>
<keyword evidence="3" id="KW-0804">Transcription</keyword>
<evidence type="ECO:0000259" key="4">
    <source>
        <dbReference type="PROSITE" id="PS50931"/>
    </source>
</evidence>
<dbReference type="RefSeq" id="WP_057891673.1">
    <property type="nucleotide sequence ID" value="NZ_AZFV01000008.1"/>
</dbReference>
<evidence type="ECO:0000256" key="3">
    <source>
        <dbReference type="ARBA" id="ARBA00023163"/>
    </source>
</evidence>
<dbReference type="STRING" id="1423774.FD31_GL002592"/>
<dbReference type="InterPro" id="IPR000847">
    <property type="entry name" value="LysR_HTH_N"/>
</dbReference>
<dbReference type="GO" id="GO:0003700">
    <property type="term" value="F:DNA-binding transcription factor activity"/>
    <property type="evidence" value="ECO:0007669"/>
    <property type="project" value="InterPro"/>
</dbReference>
<dbReference type="PRINTS" id="PR00039">
    <property type="entry name" value="HTHLYSR"/>
</dbReference>
<dbReference type="EMBL" id="AZFV01000008">
    <property type="protein sequence ID" value="KRM17607.1"/>
    <property type="molecule type" value="Genomic_DNA"/>
</dbReference>
<protein>
    <submittedName>
        <fullName evidence="5">Transcriptional regulator</fullName>
    </submittedName>
</protein>
<dbReference type="PANTHER" id="PTHR30126:SF93">
    <property type="entry name" value="HTH LYSR-TYPE DOMAIN-CONTAINING PROTEIN"/>
    <property type="match status" value="1"/>
</dbReference>
<dbReference type="SUPFAM" id="SSF46785">
    <property type="entry name" value="Winged helix' DNA-binding domain"/>
    <property type="match status" value="1"/>
</dbReference>
<sequence length="247" mass="28593">MQINDLSIYKEIYEARSINKAAQQLGYSQSNITVRLKTLENELQTKLFVRSYQGLTPTRAGDLTYNYAQNVLETTHQFTLSLQRQVNNRNVLISELLFKYLVIEKHTYQLTDYNFEIKKSTAIINSDNSTDQMVITYADFHSPKYRLAETNWLRTAFLSKDGKIHKPFLINSDTNCPFRKKTLSLVSPDDVIEIDSWDSIIDLVRQGQGTALLPQYLTAKSNLKETQGFQSIKLPYRTFILDQKEKS</sequence>
<evidence type="ECO:0000256" key="1">
    <source>
        <dbReference type="ARBA" id="ARBA00009437"/>
    </source>
</evidence>
<dbReference type="PROSITE" id="PS50931">
    <property type="entry name" value="HTH_LYSR"/>
    <property type="match status" value="1"/>
</dbReference>
<keyword evidence="6" id="KW-1185">Reference proteome</keyword>